<dbReference type="InterPro" id="IPR008866">
    <property type="entry name" value="Phage_lambda_GpA-like"/>
</dbReference>
<dbReference type="InterPro" id="IPR046453">
    <property type="entry name" value="GpA_ATPase"/>
</dbReference>
<dbReference type="GO" id="GO:0005524">
    <property type="term" value="F:ATP binding"/>
    <property type="evidence" value="ECO:0007669"/>
    <property type="project" value="InterPro"/>
</dbReference>
<dbReference type="Pfam" id="PF05876">
    <property type="entry name" value="GpA_ATPase"/>
    <property type="match status" value="1"/>
</dbReference>
<evidence type="ECO:0000256" key="1">
    <source>
        <dbReference type="SAM" id="MobiDB-lite"/>
    </source>
</evidence>
<dbReference type="AlphaFoldDB" id="A0A9X7R7W0"/>
<feature type="domain" description="Phage terminase large subunit GpA ATPase" evidence="2">
    <location>
        <begin position="49"/>
        <end position="303"/>
    </location>
</feature>
<dbReference type="PANTHER" id="PTHR34413">
    <property type="entry name" value="PROPHAGE TAIL FIBER ASSEMBLY PROTEIN HOMOLOG TFAE-RELATED-RELATED"/>
    <property type="match status" value="1"/>
</dbReference>
<dbReference type="RefSeq" id="WP_151189206.1">
    <property type="nucleotide sequence ID" value="NZ_CP043626.1"/>
</dbReference>
<evidence type="ECO:0000259" key="3">
    <source>
        <dbReference type="Pfam" id="PF20454"/>
    </source>
</evidence>
<dbReference type="HAMAP" id="MF_04144">
    <property type="entry name" value="TERL_LAMBDA"/>
    <property type="match status" value="1"/>
</dbReference>
<dbReference type="GO" id="GO:0004519">
    <property type="term" value="F:endonuclease activity"/>
    <property type="evidence" value="ECO:0007669"/>
    <property type="project" value="InterPro"/>
</dbReference>
<feature type="domain" description="Terminase large subunit GpA endonuclease" evidence="3">
    <location>
        <begin position="334"/>
        <end position="613"/>
    </location>
</feature>
<feature type="region of interest" description="Disordered" evidence="1">
    <location>
        <begin position="209"/>
        <end position="228"/>
    </location>
</feature>
<dbReference type="KEGG" id="pden:F1C79_27915"/>
<gene>
    <name evidence="4" type="ORF">F1C79_27915</name>
</gene>
<accession>A0A9X7R7W0</accession>
<keyword evidence="5" id="KW-1185">Reference proteome</keyword>
<evidence type="ECO:0000313" key="5">
    <source>
        <dbReference type="Proteomes" id="UP000326659"/>
    </source>
</evidence>
<reference evidence="4 5" key="1">
    <citation type="submission" date="2019-09" db="EMBL/GenBank/DDBJ databases">
        <title>Prosopis cineraria nodule microbiome.</title>
        <authorList>
            <person name="Chaluvadi S.R."/>
            <person name="Ali R."/>
            <person name="Wang X."/>
        </authorList>
    </citation>
    <scope>NUCLEOTIDE SEQUENCE [LARGE SCALE GENOMIC DNA]</scope>
    <source>
        <strain evidence="4 5">BG1</strain>
    </source>
</reference>
<proteinExistence type="inferred from homology"/>
<evidence type="ECO:0000313" key="4">
    <source>
        <dbReference type="EMBL" id="QEY75145.1"/>
    </source>
</evidence>
<dbReference type="InterPro" id="IPR051220">
    <property type="entry name" value="TFA_Chaperone"/>
</dbReference>
<dbReference type="Pfam" id="PF20454">
    <property type="entry name" value="GpA_nuclease"/>
    <property type="match status" value="1"/>
</dbReference>
<dbReference type="InterPro" id="IPR046454">
    <property type="entry name" value="GpA_endonuclease"/>
</dbReference>
<dbReference type="GO" id="GO:0016887">
    <property type="term" value="F:ATP hydrolysis activity"/>
    <property type="evidence" value="ECO:0007669"/>
    <property type="project" value="InterPro"/>
</dbReference>
<evidence type="ECO:0000259" key="2">
    <source>
        <dbReference type="Pfam" id="PF05876"/>
    </source>
</evidence>
<dbReference type="PANTHER" id="PTHR34413:SF2">
    <property type="entry name" value="PROPHAGE TAIL FIBER ASSEMBLY PROTEIN HOMOLOG TFAE-RELATED"/>
    <property type="match status" value="1"/>
</dbReference>
<sequence>MSTQPPWMNDLRKAVDLGLQGLYKSPPMTAVEWAEDPDDGFYMSAESSYNEGKWKTAPFQVAILNAMGNDQIRVVNFVKSARIGYTKMLMANIGYKIQHKRRNVLMWSPTDPDAEAISKSHVNGLIRDVPSMLALAPWYGRKDGRNTLEAKVFSNRRTLWTLGGTASRNYREKSADEVIYDELSKFNADIEGEGSPTFLGDQRLRGAVSPKSIRGSTPGTEGECQVTKAADESPRKLRYHIPCPHCHHEQTLKWGGKDCSHGLKWISNELNEATSAWYACENDKCNATFEHHEMVLASERGRWICEVSGVWTRDAMAWFGPDDKPIKTPRSLAFFCWAVYSTWTGWLELVDEWLKVNGDREKLKTFTNTILGEVWVEDQSERLEWETLYGRREVYPCTDYVPEQALGLFGGIDTQDDRYELRVWAVGAGEEMWLIRRVILTGNPDGAELRRQVGVELNRQFKRPDGTPMRVERWCWDAGGHHSDAVAEESIKHGARRVIPIFGASTYGKPIANFPRRRKNKIYKTEVGTDNAKEVIYGRLGIVVPQPWVSTPGCIHLPLVDWCDEDELRQLTSERKKRKIHKGKPVLVWDNEKRRNEALDCLVYALAALRISQTRFGFDLEALEAARLSAAKPVEAVVVKRERPKKQSAREVNDAFLSTTGSSPWL</sequence>
<name>A0A9X7R7W0_PSEDE</name>
<dbReference type="Proteomes" id="UP000326659">
    <property type="component" value="Chromosome"/>
</dbReference>
<dbReference type="EMBL" id="CP043626">
    <property type="protein sequence ID" value="QEY75145.1"/>
    <property type="molecule type" value="Genomic_DNA"/>
</dbReference>
<dbReference type="OrthoDB" id="5181253at2"/>
<organism evidence="4 5">
    <name type="scientific">Pseudomonas denitrificans</name>
    <dbReference type="NCBI Taxonomy" id="43306"/>
    <lineage>
        <taxon>Bacteria</taxon>
        <taxon>Pseudomonadati</taxon>
        <taxon>Pseudomonadota</taxon>
        <taxon>Gammaproteobacteria</taxon>
        <taxon>Pseudomonadales</taxon>
        <taxon>Pseudomonadaceae</taxon>
        <taxon>Halopseudomonas</taxon>
    </lineage>
</organism>
<protein>
    <submittedName>
        <fullName evidence="4">Phage terminase large subunit family protein</fullName>
    </submittedName>
</protein>